<feature type="coiled-coil region" evidence="1">
    <location>
        <begin position="111"/>
        <end position="145"/>
    </location>
</feature>
<keyword evidence="1" id="KW-0175">Coiled coil</keyword>
<evidence type="ECO:0000256" key="2">
    <source>
        <dbReference type="SAM" id="MobiDB-lite"/>
    </source>
</evidence>
<evidence type="ECO:0000256" key="1">
    <source>
        <dbReference type="SAM" id="Coils"/>
    </source>
</evidence>
<dbReference type="EMBL" id="ASHM01101455">
    <property type="protein sequence ID" value="PNX67239.1"/>
    <property type="molecule type" value="Genomic_DNA"/>
</dbReference>
<name>A0A2K3KLV5_TRIPR</name>
<dbReference type="Proteomes" id="UP000236291">
    <property type="component" value="Unassembled WGS sequence"/>
</dbReference>
<protein>
    <submittedName>
        <fullName evidence="3">Envelope-like protein</fullName>
    </submittedName>
</protein>
<organism evidence="3 4">
    <name type="scientific">Trifolium pratense</name>
    <name type="common">Red clover</name>
    <dbReference type="NCBI Taxonomy" id="57577"/>
    <lineage>
        <taxon>Eukaryota</taxon>
        <taxon>Viridiplantae</taxon>
        <taxon>Streptophyta</taxon>
        <taxon>Embryophyta</taxon>
        <taxon>Tracheophyta</taxon>
        <taxon>Spermatophyta</taxon>
        <taxon>Magnoliopsida</taxon>
        <taxon>eudicotyledons</taxon>
        <taxon>Gunneridae</taxon>
        <taxon>Pentapetalae</taxon>
        <taxon>rosids</taxon>
        <taxon>fabids</taxon>
        <taxon>Fabales</taxon>
        <taxon>Fabaceae</taxon>
        <taxon>Papilionoideae</taxon>
        <taxon>50 kb inversion clade</taxon>
        <taxon>NPAAA clade</taxon>
        <taxon>Hologalegina</taxon>
        <taxon>IRL clade</taxon>
        <taxon>Trifolieae</taxon>
        <taxon>Trifolium</taxon>
    </lineage>
</organism>
<feature type="compositionally biased region" description="Acidic residues" evidence="2">
    <location>
        <begin position="163"/>
        <end position="186"/>
    </location>
</feature>
<sequence length="186" mass="20345">EPKAELEVANDVVSAEITAGTKVDYDYGSFIFDQTIKHIRSTTVKMPIAFPSLLCGIILEQYPDIKVVTNTPKKRESGFTFHHKLFGDHNVADNVGTSTAGAGTMTKKEIIAGLKVQCQEIDKQQAELEERKKMFLKMIEGLEADEVPVKASANVAAAGEQPNVDEDEGYDTATDEDDDSDSSDDE</sequence>
<feature type="region of interest" description="Disordered" evidence="2">
    <location>
        <begin position="153"/>
        <end position="186"/>
    </location>
</feature>
<reference evidence="3 4" key="1">
    <citation type="journal article" date="2014" name="Am. J. Bot.">
        <title>Genome assembly and annotation for red clover (Trifolium pratense; Fabaceae).</title>
        <authorList>
            <person name="Istvanek J."/>
            <person name="Jaros M."/>
            <person name="Krenek A."/>
            <person name="Repkova J."/>
        </authorList>
    </citation>
    <scope>NUCLEOTIDE SEQUENCE [LARGE SCALE GENOMIC DNA]</scope>
    <source>
        <strain evidence="4">cv. Tatra</strain>
        <tissue evidence="3">Young leaves</tissue>
    </source>
</reference>
<comment type="caution">
    <text evidence="3">The sequence shown here is derived from an EMBL/GenBank/DDBJ whole genome shotgun (WGS) entry which is preliminary data.</text>
</comment>
<evidence type="ECO:0000313" key="4">
    <source>
        <dbReference type="Proteomes" id="UP000236291"/>
    </source>
</evidence>
<accession>A0A2K3KLV5</accession>
<dbReference type="AlphaFoldDB" id="A0A2K3KLV5"/>
<proteinExistence type="predicted"/>
<evidence type="ECO:0000313" key="3">
    <source>
        <dbReference type="EMBL" id="PNX67239.1"/>
    </source>
</evidence>
<gene>
    <name evidence="3" type="ORF">L195_g055522</name>
</gene>
<feature type="non-terminal residue" evidence="3">
    <location>
        <position position="1"/>
    </location>
</feature>
<reference evidence="3 4" key="2">
    <citation type="journal article" date="2017" name="Front. Plant Sci.">
        <title>Gene Classification and Mining of Molecular Markers Useful in Red Clover (Trifolium pratense) Breeding.</title>
        <authorList>
            <person name="Istvanek J."/>
            <person name="Dluhosova J."/>
            <person name="Dluhos P."/>
            <person name="Patkova L."/>
            <person name="Nedelnik J."/>
            <person name="Repkova J."/>
        </authorList>
    </citation>
    <scope>NUCLEOTIDE SEQUENCE [LARGE SCALE GENOMIC DNA]</scope>
    <source>
        <strain evidence="4">cv. Tatra</strain>
        <tissue evidence="3">Young leaves</tissue>
    </source>
</reference>